<gene>
    <name evidence="4" type="ORF">AAP_06170</name>
</gene>
<evidence type="ECO:0000256" key="1">
    <source>
        <dbReference type="PROSITE-ProRule" id="PRU00325"/>
    </source>
</evidence>
<dbReference type="AlphaFoldDB" id="A0A167UZT6"/>
<feature type="domain" description="SWIM-type" evidence="3">
    <location>
        <begin position="188"/>
        <end position="220"/>
    </location>
</feature>
<feature type="region of interest" description="Disordered" evidence="2">
    <location>
        <begin position="93"/>
        <end position="145"/>
    </location>
</feature>
<comment type="caution">
    <text evidence="4">The sequence shown here is derived from an EMBL/GenBank/DDBJ whole genome shotgun (WGS) entry which is preliminary data.</text>
</comment>
<dbReference type="InterPro" id="IPR039903">
    <property type="entry name" value="Zswim2"/>
</dbReference>
<dbReference type="Proteomes" id="UP000242877">
    <property type="component" value="Unassembled WGS sequence"/>
</dbReference>
<evidence type="ECO:0000313" key="5">
    <source>
        <dbReference type="Proteomes" id="UP000242877"/>
    </source>
</evidence>
<protein>
    <submittedName>
        <fullName evidence="4">Zinc finger, RING/FYVE/PHD-type</fullName>
    </submittedName>
</protein>
<dbReference type="PROSITE" id="PS50966">
    <property type="entry name" value="ZF_SWIM"/>
    <property type="match status" value="1"/>
</dbReference>
<accession>A0A167UZT6</accession>
<feature type="region of interest" description="Disordered" evidence="2">
    <location>
        <begin position="1"/>
        <end position="54"/>
    </location>
</feature>
<reference evidence="4 5" key="1">
    <citation type="journal article" date="2016" name="Genome Biol. Evol.">
        <title>Divergent and convergent evolution of fungal pathogenicity.</title>
        <authorList>
            <person name="Shang Y."/>
            <person name="Xiao G."/>
            <person name="Zheng P."/>
            <person name="Cen K."/>
            <person name="Zhan S."/>
            <person name="Wang C."/>
        </authorList>
    </citation>
    <scope>NUCLEOTIDE SEQUENCE [LARGE SCALE GENOMIC DNA]</scope>
    <source>
        <strain evidence="4 5">ARSEF 7405</strain>
    </source>
</reference>
<name>A0A167UZT6_9EURO</name>
<keyword evidence="5" id="KW-1185">Reference proteome</keyword>
<keyword evidence="1" id="KW-0862">Zinc</keyword>
<dbReference type="GO" id="GO:0061630">
    <property type="term" value="F:ubiquitin protein ligase activity"/>
    <property type="evidence" value="ECO:0007669"/>
    <property type="project" value="InterPro"/>
</dbReference>
<dbReference type="PANTHER" id="PTHR21540">
    <property type="entry name" value="RING FINGER AND SWIM DOMAIN-CONTAINING PROTEIN 2"/>
    <property type="match status" value="1"/>
</dbReference>
<keyword evidence="1" id="KW-0863">Zinc-finger</keyword>
<dbReference type="PANTHER" id="PTHR21540:SF0">
    <property type="entry name" value="PHD FAMILY PROTEIN"/>
    <property type="match status" value="1"/>
</dbReference>
<dbReference type="VEuPathDB" id="FungiDB:AAP_06170"/>
<evidence type="ECO:0000313" key="4">
    <source>
        <dbReference type="EMBL" id="KZZ86831.1"/>
    </source>
</evidence>
<dbReference type="GO" id="GO:0008270">
    <property type="term" value="F:zinc ion binding"/>
    <property type="evidence" value="ECO:0007669"/>
    <property type="project" value="UniProtKB-KW"/>
</dbReference>
<organism evidence="4 5">
    <name type="scientific">Ascosphaera apis ARSEF 7405</name>
    <dbReference type="NCBI Taxonomy" id="392613"/>
    <lineage>
        <taxon>Eukaryota</taxon>
        <taxon>Fungi</taxon>
        <taxon>Dikarya</taxon>
        <taxon>Ascomycota</taxon>
        <taxon>Pezizomycotina</taxon>
        <taxon>Eurotiomycetes</taxon>
        <taxon>Eurotiomycetidae</taxon>
        <taxon>Onygenales</taxon>
        <taxon>Ascosphaeraceae</taxon>
        <taxon>Ascosphaera</taxon>
    </lineage>
</organism>
<keyword evidence="1" id="KW-0479">Metal-binding</keyword>
<dbReference type="InterPro" id="IPR007527">
    <property type="entry name" value="Znf_SWIM"/>
</dbReference>
<dbReference type="InterPro" id="IPR013083">
    <property type="entry name" value="Znf_RING/FYVE/PHD"/>
</dbReference>
<sequence>MVTTRSKTSSLSQNEGQQGQQGSSERDNGYTRRTLQVDGQHIHPSARQPALARVIDLREDASTLLAPSPSSSTSSVTAVPISWSSDTATAIDVDADVPPAGPAKSSKNAKTTPRKRKRTNDEKDDDNDSKKKPERRARPFRKKPPMKFLERLDRALTQRLCVLKRERADNTVEPSERFTLCGSTGNVYIVVIRKVPSCTCPDAGKGNQCKHIIYEIHQIFDNSPPTPSEHASLEDTDGHRKPVEGECPICFMPLESSGSSSSSSSPSSDVVWCKARCGNNIHKSCFKQWAATVRAEGKEVRCVYW</sequence>
<dbReference type="Gene3D" id="3.30.40.10">
    <property type="entry name" value="Zinc/RING finger domain, C3HC4 (zinc finger)"/>
    <property type="match status" value="1"/>
</dbReference>
<dbReference type="OrthoDB" id="2122982at2759"/>
<dbReference type="SUPFAM" id="SSF57850">
    <property type="entry name" value="RING/U-box"/>
    <property type="match status" value="1"/>
</dbReference>
<evidence type="ECO:0000259" key="3">
    <source>
        <dbReference type="PROSITE" id="PS50966"/>
    </source>
</evidence>
<proteinExistence type="predicted"/>
<dbReference type="EMBL" id="AZGZ01000046">
    <property type="protein sequence ID" value="KZZ86831.1"/>
    <property type="molecule type" value="Genomic_DNA"/>
</dbReference>
<evidence type="ECO:0000256" key="2">
    <source>
        <dbReference type="SAM" id="MobiDB-lite"/>
    </source>
</evidence>
<feature type="compositionally biased region" description="Low complexity" evidence="2">
    <location>
        <begin position="9"/>
        <end position="23"/>
    </location>
</feature>
<feature type="compositionally biased region" description="Basic residues" evidence="2">
    <location>
        <begin position="132"/>
        <end position="145"/>
    </location>
</feature>